<organism evidence="2 3">
    <name type="scientific">Paraburkholderia hospita</name>
    <dbReference type="NCBI Taxonomy" id="169430"/>
    <lineage>
        <taxon>Bacteria</taxon>
        <taxon>Pseudomonadati</taxon>
        <taxon>Pseudomonadota</taxon>
        <taxon>Betaproteobacteria</taxon>
        <taxon>Burkholderiales</taxon>
        <taxon>Burkholderiaceae</taxon>
        <taxon>Paraburkholderia</taxon>
    </lineage>
</organism>
<proteinExistence type="predicted"/>
<keyword evidence="3" id="KW-1185">Reference proteome</keyword>
<accession>A0ABN0F7N7</accession>
<name>A0ABN0F7N7_9BURK</name>
<protein>
    <submittedName>
        <fullName evidence="2">Uncharacterized protein</fullName>
    </submittedName>
</protein>
<feature type="region of interest" description="Disordered" evidence="1">
    <location>
        <begin position="42"/>
        <end position="67"/>
    </location>
</feature>
<comment type="caution">
    <text evidence="2">The sequence shown here is derived from an EMBL/GenBank/DDBJ whole genome shotgun (WGS) entry which is preliminary data.</text>
</comment>
<sequence length="67" mass="7309">MTLAYSPPAVFVSRIVDACGLSTRFRAALLVRPAAGTLKLSPRNAPRTFGVQAQSQAQVKRPTRRVR</sequence>
<dbReference type="Proteomes" id="UP000004980">
    <property type="component" value="Unassembled WGS sequence"/>
</dbReference>
<evidence type="ECO:0000256" key="1">
    <source>
        <dbReference type="SAM" id="MobiDB-lite"/>
    </source>
</evidence>
<dbReference type="EMBL" id="AKAU01000266">
    <property type="protein sequence ID" value="EIM94654.1"/>
    <property type="molecule type" value="Genomic_DNA"/>
</dbReference>
<evidence type="ECO:0000313" key="2">
    <source>
        <dbReference type="EMBL" id="EIM94654.1"/>
    </source>
</evidence>
<gene>
    <name evidence="2" type="ORF">WQE_43459</name>
</gene>
<evidence type="ECO:0000313" key="3">
    <source>
        <dbReference type="Proteomes" id="UP000004980"/>
    </source>
</evidence>
<reference evidence="2 3" key="1">
    <citation type="journal article" date="2012" name="J. Bacteriol.">
        <title>Draft Genome Sequence of the Soil Bacterium Burkholderia terrae Strain BS001, Which Interacts with Fungal Surface Structures.</title>
        <authorList>
            <person name="Nazir R."/>
            <person name="Hansen M.A."/>
            <person name="Sorensen S."/>
            <person name="van Elsas J.D."/>
        </authorList>
    </citation>
    <scope>NUCLEOTIDE SEQUENCE [LARGE SCALE GENOMIC DNA]</scope>
    <source>
        <strain evidence="2 3">BS001</strain>
    </source>
</reference>